<keyword evidence="20" id="KW-1185">Reference proteome</keyword>
<name>A0A9D3S1Z0_ANGAN</name>
<dbReference type="PRINTS" id="PR00237">
    <property type="entry name" value="GPCRRHODOPSN"/>
</dbReference>
<feature type="transmembrane region" description="Helical" evidence="17">
    <location>
        <begin position="76"/>
        <end position="102"/>
    </location>
</feature>
<dbReference type="Gene3D" id="1.20.1070.10">
    <property type="entry name" value="Rhodopsin 7-helix transmembrane proteins"/>
    <property type="match status" value="1"/>
</dbReference>
<dbReference type="PRINTS" id="PR01012">
    <property type="entry name" value="NRPEPTIDEYR"/>
</dbReference>
<dbReference type="PRINTS" id="PR01016">
    <property type="entry name" value="NRPEPTIDEY5R"/>
</dbReference>
<keyword evidence="8 17" id="KW-0472">Membrane</keyword>
<keyword evidence="10" id="KW-1015">Disulfide bond</keyword>
<dbReference type="Proteomes" id="UP001044222">
    <property type="component" value="Unassembled WGS sequence"/>
</dbReference>
<accession>A0A9D3S1Z0</accession>
<evidence type="ECO:0000256" key="13">
    <source>
        <dbReference type="ARBA" id="ARBA00023224"/>
    </source>
</evidence>
<evidence type="ECO:0000256" key="5">
    <source>
        <dbReference type="ARBA" id="ARBA00022692"/>
    </source>
</evidence>
<evidence type="ECO:0000256" key="6">
    <source>
        <dbReference type="ARBA" id="ARBA00022989"/>
    </source>
</evidence>
<keyword evidence="5 17" id="KW-0812">Transmembrane</keyword>
<evidence type="ECO:0000256" key="16">
    <source>
        <dbReference type="ARBA" id="ARBA00032994"/>
    </source>
</evidence>
<keyword evidence="4" id="KW-1003">Cell membrane</keyword>
<keyword evidence="14" id="KW-0449">Lipoprotein</keyword>
<dbReference type="InterPro" id="IPR000393">
    <property type="entry name" value="NPY5_rcpt"/>
</dbReference>
<evidence type="ECO:0000256" key="2">
    <source>
        <dbReference type="ARBA" id="ARBA00010663"/>
    </source>
</evidence>
<feature type="transmembrane region" description="Helical" evidence="17">
    <location>
        <begin position="40"/>
        <end position="64"/>
    </location>
</feature>
<evidence type="ECO:0000256" key="14">
    <source>
        <dbReference type="ARBA" id="ARBA00023288"/>
    </source>
</evidence>
<evidence type="ECO:0000256" key="15">
    <source>
        <dbReference type="ARBA" id="ARBA00024704"/>
    </source>
</evidence>
<evidence type="ECO:0000256" key="9">
    <source>
        <dbReference type="ARBA" id="ARBA00023139"/>
    </source>
</evidence>
<dbReference type="PANTHER" id="PTHR24235:SF10">
    <property type="entry name" value="NEUROPEPTIDE Y RECEPTOR TYPE 5"/>
    <property type="match status" value="1"/>
</dbReference>
<feature type="transmembrane region" description="Helical" evidence="17">
    <location>
        <begin position="114"/>
        <end position="134"/>
    </location>
</feature>
<keyword evidence="9" id="KW-0564">Palmitate</keyword>
<dbReference type="Pfam" id="PF00001">
    <property type="entry name" value="7tm_1"/>
    <property type="match status" value="1"/>
</dbReference>
<evidence type="ECO:0000313" key="20">
    <source>
        <dbReference type="Proteomes" id="UP001044222"/>
    </source>
</evidence>
<dbReference type="GO" id="GO:0007268">
    <property type="term" value="P:chemical synaptic transmission"/>
    <property type="evidence" value="ECO:0007669"/>
    <property type="project" value="TreeGrafter"/>
</dbReference>
<evidence type="ECO:0000256" key="1">
    <source>
        <dbReference type="ARBA" id="ARBA00004651"/>
    </source>
</evidence>
<dbReference type="PANTHER" id="PTHR24235">
    <property type="entry name" value="NEUROPEPTIDE Y RECEPTOR"/>
    <property type="match status" value="1"/>
</dbReference>
<dbReference type="GO" id="GO:0043005">
    <property type="term" value="C:neuron projection"/>
    <property type="evidence" value="ECO:0007669"/>
    <property type="project" value="TreeGrafter"/>
</dbReference>
<evidence type="ECO:0000313" key="19">
    <source>
        <dbReference type="EMBL" id="KAG5849446.1"/>
    </source>
</evidence>
<sequence>MDSGYINASENPIDNATMLLYNSYMALWEDFDSSVNDMRYFLIGLYTTVSVLGLLGNVLILTALARKWREKSIINLLVGNLAFSDILVVLFCSPFTLTSVLLDHWVFGEVMCHVVPFLQCVSVVVSTLVLMSIAMVRYHMISRPLSAHMSVHSGYVLLAAIWTLGLSICSPLPVFHRTVDVSRAFRLGPPRRSKWLCVESWPSGAYRVAFTLGLLLVQYILPVVCLTASHATVCRRVWA</sequence>
<dbReference type="AlphaFoldDB" id="A0A9D3S1Z0"/>
<dbReference type="GO" id="GO:0045202">
    <property type="term" value="C:synapse"/>
    <property type="evidence" value="ECO:0007669"/>
    <property type="project" value="GOC"/>
</dbReference>
<evidence type="ECO:0000256" key="8">
    <source>
        <dbReference type="ARBA" id="ARBA00023136"/>
    </source>
</evidence>
<dbReference type="PROSITE" id="PS50262">
    <property type="entry name" value="G_PROTEIN_RECEP_F1_2"/>
    <property type="match status" value="1"/>
</dbReference>
<evidence type="ECO:0000256" key="7">
    <source>
        <dbReference type="ARBA" id="ARBA00023040"/>
    </source>
</evidence>
<feature type="domain" description="G-protein coupled receptors family 1 profile" evidence="18">
    <location>
        <begin position="56"/>
        <end position="239"/>
    </location>
</feature>
<gene>
    <name evidence="19" type="ORF">ANANG_G00110510</name>
</gene>
<comment type="subcellular location">
    <subcellularLocation>
        <location evidence="1">Cell membrane</location>
        <topology evidence="1">Multi-pass membrane protein</topology>
    </subcellularLocation>
</comment>
<evidence type="ECO:0000256" key="17">
    <source>
        <dbReference type="SAM" id="Phobius"/>
    </source>
</evidence>
<proteinExistence type="inferred from homology"/>
<evidence type="ECO:0000256" key="11">
    <source>
        <dbReference type="ARBA" id="ARBA00023170"/>
    </source>
</evidence>
<dbReference type="GO" id="GO:0005886">
    <property type="term" value="C:plasma membrane"/>
    <property type="evidence" value="ECO:0007669"/>
    <property type="project" value="UniProtKB-SubCell"/>
</dbReference>
<dbReference type="InterPro" id="IPR000276">
    <property type="entry name" value="GPCR_Rhodpsn"/>
</dbReference>
<dbReference type="InterPro" id="IPR017452">
    <property type="entry name" value="GPCR_Rhodpsn_7TM"/>
</dbReference>
<organism evidence="19 20">
    <name type="scientific">Anguilla anguilla</name>
    <name type="common">European freshwater eel</name>
    <name type="synonym">Muraena anguilla</name>
    <dbReference type="NCBI Taxonomy" id="7936"/>
    <lineage>
        <taxon>Eukaryota</taxon>
        <taxon>Metazoa</taxon>
        <taxon>Chordata</taxon>
        <taxon>Craniata</taxon>
        <taxon>Vertebrata</taxon>
        <taxon>Euteleostomi</taxon>
        <taxon>Actinopterygii</taxon>
        <taxon>Neopterygii</taxon>
        <taxon>Teleostei</taxon>
        <taxon>Anguilliformes</taxon>
        <taxon>Anguillidae</taxon>
        <taxon>Anguilla</taxon>
    </lineage>
</organism>
<feature type="transmembrane region" description="Helical" evidence="17">
    <location>
        <begin position="155"/>
        <end position="175"/>
    </location>
</feature>
<dbReference type="GO" id="GO:0042923">
    <property type="term" value="F:neuropeptide binding"/>
    <property type="evidence" value="ECO:0007669"/>
    <property type="project" value="TreeGrafter"/>
</dbReference>
<evidence type="ECO:0000256" key="10">
    <source>
        <dbReference type="ARBA" id="ARBA00023157"/>
    </source>
</evidence>
<keyword evidence="11" id="KW-0675">Receptor</keyword>
<dbReference type="SUPFAM" id="SSF81321">
    <property type="entry name" value="Family A G protein-coupled receptor-like"/>
    <property type="match status" value="1"/>
</dbReference>
<dbReference type="InterPro" id="IPR000611">
    <property type="entry name" value="NPY_rcpt"/>
</dbReference>
<dbReference type="EMBL" id="JAFIRN010000005">
    <property type="protein sequence ID" value="KAG5849446.1"/>
    <property type="molecule type" value="Genomic_DNA"/>
</dbReference>
<dbReference type="GO" id="GO:0001601">
    <property type="term" value="F:peptide YY receptor activity"/>
    <property type="evidence" value="ECO:0007669"/>
    <property type="project" value="TreeGrafter"/>
</dbReference>
<reference evidence="19" key="1">
    <citation type="submission" date="2021-01" db="EMBL/GenBank/DDBJ databases">
        <title>A chromosome-scale assembly of European eel, Anguilla anguilla.</title>
        <authorList>
            <person name="Henkel C."/>
            <person name="Jong-Raadsen S.A."/>
            <person name="Dufour S."/>
            <person name="Weltzien F.-A."/>
            <person name="Palstra A.P."/>
            <person name="Pelster B."/>
            <person name="Spaink H.P."/>
            <person name="Van Den Thillart G.E."/>
            <person name="Jansen H."/>
            <person name="Zahm M."/>
            <person name="Klopp C."/>
            <person name="Cedric C."/>
            <person name="Louis A."/>
            <person name="Berthelot C."/>
            <person name="Parey E."/>
            <person name="Roest Crollius H."/>
            <person name="Montfort J."/>
            <person name="Robinson-Rechavi M."/>
            <person name="Bucao C."/>
            <person name="Bouchez O."/>
            <person name="Gislard M."/>
            <person name="Lluch J."/>
            <person name="Milhes M."/>
            <person name="Lampietro C."/>
            <person name="Lopez Roques C."/>
            <person name="Donnadieu C."/>
            <person name="Braasch I."/>
            <person name="Desvignes T."/>
            <person name="Postlethwait J."/>
            <person name="Bobe J."/>
            <person name="Guiguen Y."/>
            <person name="Dirks R."/>
        </authorList>
    </citation>
    <scope>NUCLEOTIDE SEQUENCE</scope>
    <source>
        <strain evidence="19">Tag_6206</strain>
        <tissue evidence="19">Liver</tissue>
    </source>
</reference>
<keyword evidence="12" id="KW-0325">Glycoprotein</keyword>
<keyword evidence="6 17" id="KW-1133">Transmembrane helix</keyword>
<keyword evidence="13" id="KW-0807">Transducer</keyword>
<feature type="non-terminal residue" evidence="19">
    <location>
        <position position="239"/>
    </location>
</feature>
<comment type="caution">
    <text evidence="19">The sequence shown here is derived from an EMBL/GenBank/DDBJ whole genome shotgun (WGS) entry which is preliminary data.</text>
</comment>
<evidence type="ECO:0000259" key="18">
    <source>
        <dbReference type="PROSITE" id="PS50262"/>
    </source>
</evidence>
<dbReference type="GO" id="GO:0001602">
    <property type="term" value="F:pancreatic polypeptide receptor activity"/>
    <property type="evidence" value="ECO:0007669"/>
    <property type="project" value="TreeGrafter"/>
</dbReference>
<comment type="similarity">
    <text evidence="2">Belongs to the G-protein coupled receptor 1 family.</text>
</comment>
<feature type="transmembrane region" description="Helical" evidence="17">
    <location>
        <begin position="208"/>
        <end position="228"/>
    </location>
</feature>
<evidence type="ECO:0000256" key="3">
    <source>
        <dbReference type="ARBA" id="ARBA00019481"/>
    </source>
</evidence>
<protein>
    <recommendedName>
        <fullName evidence="3">Neuropeptide Y receptor type 5</fullName>
    </recommendedName>
    <alternativeName>
        <fullName evidence="16">NPY-Y5 receptor</fullName>
    </alternativeName>
</protein>
<comment type="function">
    <text evidence="15">Receptor for neuropeptide Y and peptide YY. The activity of this receptor is mediated by G proteins that inhibit adenylate cyclase activity. Seems to be associated with food intake. Could be involved in feeding disorders.</text>
</comment>
<keyword evidence="7" id="KW-0297">G-protein coupled receptor</keyword>
<evidence type="ECO:0000256" key="4">
    <source>
        <dbReference type="ARBA" id="ARBA00022475"/>
    </source>
</evidence>
<evidence type="ECO:0000256" key="12">
    <source>
        <dbReference type="ARBA" id="ARBA00023180"/>
    </source>
</evidence>